<dbReference type="AlphaFoldDB" id="A0A167EMN1"/>
<dbReference type="GO" id="GO:0008270">
    <property type="term" value="F:zinc ion binding"/>
    <property type="evidence" value="ECO:0007669"/>
    <property type="project" value="InterPro"/>
</dbReference>
<keyword evidence="5" id="KW-0560">Oxidoreductase</keyword>
<dbReference type="PANTHER" id="PTHR42940:SF7">
    <property type="entry name" value="ALCOHOL DEHYDROGENASE-LIKE N-TERMINAL DOMAIN-CONTAINING PROTEIN"/>
    <property type="match status" value="1"/>
</dbReference>
<sequence length="342" mass="36321">MVKSYKSIVVNEPGAPFTFIERPIPTPGDDEVLVKVLACGICHSDHVTTDGQFPGIQYPRAPGHEVVGDIVSVGSGVSKWTVGDRVGAGWVAYYCGECYQCKAGEFPLCVNGKVTGVHNDGGYGEYTIVHKTALVSISKELDPVLTAPLLCAGLTVFNGLQQVHNLQKGDLVAVQGIGGLGSLAIGFAKQLGYRVAALSSGEAKRDLAHKLGADYYLTPKDGKQSEQLIKLGGPKVIVSTSAASEPVSDQFESLTGGGTFLLIAPLESFQINSVPVLTKKLRVQGVNTGSPEEAEKTIKFAGDHNIQPMVEAYNAYDLDQVNAGFQAMDNGTARFRGVLKFY</sequence>
<evidence type="ECO:0000256" key="4">
    <source>
        <dbReference type="ARBA" id="ARBA00022833"/>
    </source>
</evidence>
<keyword evidence="9" id="KW-1185">Reference proteome</keyword>
<evidence type="ECO:0000313" key="8">
    <source>
        <dbReference type="EMBL" id="ANB14261.1"/>
    </source>
</evidence>
<evidence type="ECO:0000256" key="5">
    <source>
        <dbReference type="ARBA" id="ARBA00023002"/>
    </source>
</evidence>
<feature type="domain" description="Enoyl reductase (ER)" evidence="7">
    <location>
        <begin position="14"/>
        <end position="339"/>
    </location>
</feature>
<dbReference type="EMBL" id="CP014502">
    <property type="protein sequence ID" value="ANB14261.1"/>
    <property type="molecule type" value="Genomic_DNA"/>
</dbReference>
<dbReference type="OrthoDB" id="1879366at2759"/>
<dbReference type="SUPFAM" id="SSF51735">
    <property type="entry name" value="NAD(P)-binding Rossmann-fold domains"/>
    <property type="match status" value="1"/>
</dbReference>
<dbReference type="GO" id="GO:0005737">
    <property type="term" value="C:cytoplasm"/>
    <property type="evidence" value="ECO:0007669"/>
    <property type="project" value="TreeGrafter"/>
</dbReference>
<organism evidence="8 9">
    <name type="scientific">Sugiyamaella lignohabitans</name>
    <dbReference type="NCBI Taxonomy" id="796027"/>
    <lineage>
        <taxon>Eukaryota</taxon>
        <taxon>Fungi</taxon>
        <taxon>Dikarya</taxon>
        <taxon>Ascomycota</taxon>
        <taxon>Saccharomycotina</taxon>
        <taxon>Dipodascomycetes</taxon>
        <taxon>Dipodascales</taxon>
        <taxon>Trichomonascaceae</taxon>
        <taxon>Sugiyamaella</taxon>
    </lineage>
</organism>
<gene>
    <name evidence="8" type="primary">ADH3</name>
    <name evidence="8" type="ORF">AWJ20_5223</name>
</gene>
<evidence type="ECO:0000256" key="1">
    <source>
        <dbReference type="ARBA" id="ARBA00001947"/>
    </source>
</evidence>
<dbReference type="InterPro" id="IPR013149">
    <property type="entry name" value="ADH-like_C"/>
</dbReference>
<dbReference type="RefSeq" id="XP_018736738.1">
    <property type="nucleotide sequence ID" value="XM_018882353.1"/>
</dbReference>
<evidence type="ECO:0000256" key="2">
    <source>
        <dbReference type="ARBA" id="ARBA00008072"/>
    </source>
</evidence>
<dbReference type="GeneID" id="30037442"/>
<dbReference type="KEGG" id="slb:AWJ20_5223"/>
<dbReference type="InterPro" id="IPR013154">
    <property type="entry name" value="ADH-like_N"/>
</dbReference>
<dbReference type="Proteomes" id="UP000189580">
    <property type="component" value="Chromosome d"/>
</dbReference>
<dbReference type="InterPro" id="IPR002328">
    <property type="entry name" value="ADH_Zn_CS"/>
</dbReference>
<dbReference type="SUPFAM" id="SSF50129">
    <property type="entry name" value="GroES-like"/>
    <property type="match status" value="1"/>
</dbReference>
<dbReference type="Gene3D" id="3.40.50.720">
    <property type="entry name" value="NAD(P)-binding Rossmann-like Domain"/>
    <property type="match status" value="1"/>
</dbReference>
<keyword evidence="4 6" id="KW-0862">Zinc</keyword>
<reference evidence="8 9" key="1">
    <citation type="submission" date="2016-02" db="EMBL/GenBank/DDBJ databases">
        <title>Complete genome sequence and transcriptome regulation of the pentose utilising yeast Sugiyamaella lignohabitans.</title>
        <authorList>
            <person name="Bellasio M."/>
            <person name="Peymann A."/>
            <person name="Valli M."/>
            <person name="Sipitzky M."/>
            <person name="Graf A."/>
            <person name="Sauer M."/>
            <person name="Marx H."/>
            <person name="Mattanovich D."/>
        </authorList>
    </citation>
    <scope>NUCLEOTIDE SEQUENCE [LARGE SCALE GENOMIC DNA]</scope>
    <source>
        <strain evidence="8 9">CBS 10342</strain>
    </source>
</reference>
<dbReference type="GO" id="GO:0004022">
    <property type="term" value="F:alcohol dehydrogenase (NAD+) activity"/>
    <property type="evidence" value="ECO:0007669"/>
    <property type="project" value="TreeGrafter"/>
</dbReference>
<dbReference type="InterPro" id="IPR020843">
    <property type="entry name" value="ER"/>
</dbReference>
<evidence type="ECO:0000256" key="6">
    <source>
        <dbReference type="RuleBase" id="RU361277"/>
    </source>
</evidence>
<dbReference type="SMART" id="SM00829">
    <property type="entry name" value="PKS_ER"/>
    <property type="match status" value="1"/>
</dbReference>
<evidence type="ECO:0000259" key="7">
    <source>
        <dbReference type="SMART" id="SM00829"/>
    </source>
</evidence>
<dbReference type="Pfam" id="PF08240">
    <property type="entry name" value="ADH_N"/>
    <property type="match status" value="1"/>
</dbReference>
<accession>A0A167EMN1</accession>
<comment type="cofactor">
    <cofactor evidence="1 6">
        <name>Zn(2+)</name>
        <dbReference type="ChEBI" id="CHEBI:29105"/>
    </cofactor>
</comment>
<dbReference type="Pfam" id="PF00107">
    <property type="entry name" value="ADH_zinc_N"/>
    <property type="match status" value="1"/>
</dbReference>
<dbReference type="PANTHER" id="PTHR42940">
    <property type="entry name" value="ALCOHOL DEHYDROGENASE 1-RELATED"/>
    <property type="match status" value="1"/>
</dbReference>
<evidence type="ECO:0000256" key="3">
    <source>
        <dbReference type="ARBA" id="ARBA00022723"/>
    </source>
</evidence>
<comment type="similarity">
    <text evidence="2 6">Belongs to the zinc-containing alcohol dehydrogenase family.</text>
</comment>
<protein>
    <submittedName>
        <fullName evidence="8">Alcohol dehydrogenase ADH3</fullName>
    </submittedName>
</protein>
<dbReference type="PROSITE" id="PS00059">
    <property type="entry name" value="ADH_ZINC"/>
    <property type="match status" value="1"/>
</dbReference>
<name>A0A167EMN1_9ASCO</name>
<proteinExistence type="inferred from homology"/>
<dbReference type="Gene3D" id="3.90.180.10">
    <property type="entry name" value="Medium-chain alcohol dehydrogenases, catalytic domain"/>
    <property type="match status" value="1"/>
</dbReference>
<dbReference type="InterPro" id="IPR036291">
    <property type="entry name" value="NAD(P)-bd_dom_sf"/>
</dbReference>
<keyword evidence="3 6" id="KW-0479">Metal-binding</keyword>
<evidence type="ECO:0000313" key="9">
    <source>
        <dbReference type="Proteomes" id="UP000189580"/>
    </source>
</evidence>
<dbReference type="InterPro" id="IPR011032">
    <property type="entry name" value="GroES-like_sf"/>
</dbReference>